<dbReference type="EMBL" id="FWZU01000001">
    <property type="protein sequence ID" value="SME96299.1"/>
    <property type="molecule type" value="Genomic_DNA"/>
</dbReference>
<sequence>MSEIKLEYPVEVGGVPLDKINMRRPKVKDQLVAKKSSKSQDEIEVQLFANLCEVAPAVIENMDMKDYSKLQKEYRSFLS</sequence>
<protein>
    <submittedName>
        <fullName evidence="1">Phage tail assembly chaperone protein, E, or 41 or 14</fullName>
    </submittedName>
</protein>
<dbReference type="InterPro" id="IPR019289">
    <property type="entry name" value="Phage_tail_E/E"/>
</dbReference>
<keyword evidence="2" id="KW-1185">Reference proteome</keyword>
<dbReference type="STRING" id="1519643.SAMN06295933_0878"/>
<dbReference type="RefSeq" id="WP_085098826.1">
    <property type="nucleotide sequence ID" value="NZ_FWZU01000001.1"/>
</dbReference>
<proteinExistence type="predicted"/>
<dbReference type="Proteomes" id="UP000192906">
    <property type="component" value="Unassembled WGS sequence"/>
</dbReference>
<evidence type="ECO:0000313" key="2">
    <source>
        <dbReference type="Proteomes" id="UP000192906"/>
    </source>
</evidence>
<dbReference type="OrthoDB" id="5459933at2"/>
<dbReference type="Pfam" id="PF10109">
    <property type="entry name" value="Phage_TAC_7"/>
    <property type="match status" value="1"/>
</dbReference>
<accession>A0A1X7CH78</accession>
<dbReference type="AlphaFoldDB" id="A0A1X7CH78"/>
<evidence type="ECO:0000313" key="1">
    <source>
        <dbReference type="EMBL" id="SME96299.1"/>
    </source>
</evidence>
<reference evidence="2" key="1">
    <citation type="submission" date="2017-04" db="EMBL/GenBank/DDBJ databases">
        <authorList>
            <person name="Varghese N."/>
            <person name="Submissions S."/>
        </authorList>
    </citation>
    <scope>NUCLEOTIDE SEQUENCE [LARGE SCALE GENOMIC DNA]</scope>
    <source>
        <strain evidence="2">K3S</strain>
    </source>
</reference>
<organism evidence="1 2">
    <name type="scientific">Desulfovibrio gilichinskyi</name>
    <dbReference type="NCBI Taxonomy" id="1519643"/>
    <lineage>
        <taxon>Bacteria</taxon>
        <taxon>Pseudomonadati</taxon>
        <taxon>Thermodesulfobacteriota</taxon>
        <taxon>Desulfovibrionia</taxon>
        <taxon>Desulfovibrionales</taxon>
        <taxon>Desulfovibrionaceae</taxon>
        <taxon>Desulfovibrio</taxon>
    </lineage>
</organism>
<gene>
    <name evidence="1" type="ORF">SAMN06295933_0878</name>
</gene>
<name>A0A1X7CH78_9BACT</name>